<dbReference type="Pfam" id="PF25601">
    <property type="entry name" value="AAA_lid_14"/>
    <property type="match status" value="1"/>
</dbReference>
<dbReference type="Gene3D" id="3.40.50.300">
    <property type="entry name" value="P-loop containing nucleotide triphosphate hydrolases"/>
    <property type="match status" value="1"/>
</dbReference>
<keyword evidence="5" id="KW-0804">Transcription</keyword>
<dbReference type="SUPFAM" id="SSF46689">
    <property type="entry name" value="Homeodomain-like"/>
    <property type="match status" value="1"/>
</dbReference>
<dbReference type="InterPro" id="IPR058031">
    <property type="entry name" value="AAA_lid_NorR"/>
</dbReference>
<dbReference type="PANTHER" id="PTHR32071">
    <property type="entry name" value="TRANSCRIPTIONAL REGULATORY PROTEIN"/>
    <property type="match status" value="1"/>
</dbReference>
<sequence>MHSSRPTSNPQRILVVDDQSDVRDALRLLLKAAGYIPIGAASPQEAIARLQTESIEAVLADMNFSIDTTSGSEGLELIKQLNEHWPGLPVIAMTAWASIDLAVEAMRCGAVDFIEKPWQNARVLSVLKGNLDLTRSQREAKKMSAANALLLSEGEFGFIARSSTMQRAVDDLRRVVDSDAAILLLGENGTGKSLLAQLVHHWSARRSQPFVKVDIGSLAPNLLETELFGHSKGAYTDARQERVGRFELADEGTLFLDEIANLPFEQQPKLLRAIEDGEFERVGSSKTQKVDVRIITATNANLDAMVSSGRFRQDLLYRLNTFQITIPPLRERRDDILPLARHYLAGACKRYRRTVPELDSDAQRVLCNYAWPGNVRELAHVMERAALFASGSTLSAFDLRLQQAVVPEDSDLGEVTLEQAEKIVMKRSLERHRWNLQRSADELGITRQALYRRLGKYSLRKDDAED</sequence>
<dbReference type="CDD" id="cd00009">
    <property type="entry name" value="AAA"/>
    <property type="match status" value="1"/>
</dbReference>
<protein>
    <submittedName>
        <fullName evidence="9">Response regulator containing CheY-like receiver AAA-type ATPase</fullName>
    </submittedName>
</protein>
<dbReference type="GO" id="GO:0005524">
    <property type="term" value="F:ATP binding"/>
    <property type="evidence" value="ECO:0007669"/>
    <property type="project" value="UniProtKB-KW"/>
</dbReference>
<dbReference type="Proteomes" id="UP000236220">
    <property type="component" value="Unassembled WGS sequence"/>
</dbReference>
<comment type="caution">
    <text evidence="9">The sequence shown here is derived from an EMBL/GenBank/DDBJ whole genome shotgun (WGS) entry which is preliminary data.</text>
</comment>
<evidence type="ECO:0000256" key="1">
    <source>
        <dbReference type="ARBA" id="ARBA00022741"/>
    </source>
</evidence>
<dbReference type="EMBL" id="NPZB01000001">
    <property type="protein sequence ID" value="PNS08852.1"/>
    <property type="molecule type" value="Genomic_DNA"/>
</dbReference>
<evidence type="ECO:0000256" key="5">
    <source>
        <dbReference type="ARBA" id="ARBA00023163"/>
    </source>
</evidence>
<dbReference type="SUPFAM" id="SSF52540">
    <property type="entry name" value="P-loop containing nucleoside triphosphate hydrolases"/>
    <property type="match status" value="1"/>
</dbReference>
<dbReference type="FunFam" id="3.40.50.300:FF:000006">
    <property type="entry name" value="DNA-binding transcriptional regulator NtrC"/>
    <property type="match status" value="1"/>
</dbReference>
<gene>
    <name evidence="9" type="ORF">Lysil_0481</name>
</gene>
<dbReference type="Pfam" id="PF00158">
    <property type="entry name" value="Sigma54_activat"/>
    <property type="match status" value="1"/>
</dbReference>
<dbReference type="PRINTS" id="PR01590">
    <property type="entry name" value="HTHFIS"/>
</dbReference>
<name>A0A2K1Q1E3_9GAMM</name>
<dbReference type="InterPro" id="IPR025944">
    <property type="entry name" value="Sigma_54_int_dom_CS"/>
</dbReference>
<evidence type="ECO:0000259" key="7">
    <source>
        <dbReference type="PROSITE" id="PS50045"/>
    </source>
</evidence>
<dbReference type="AlphaFoldDB" id="A0A2K1Q1E3"/>
<dbReference type="GO" id="GO:0043565">
    <property type="term" value="F:sequence-specific DNA binding"/>
    <property type="evidence" value="ECO:0007669"/>
    <property type="project" value="InterPro"/>
</dbReference>
<dbReference type="InterPro" id="IPR011006">
    <property type="entry name" value="CheY-like_superfamily"/>
</dbReference>
<dbReference type="OrthoDB" id="9804019at2"/>
<dbReference type="InterPro" id="IPR009057">
    <property type="entry name" value="Homeodomain-like_sf"/>
</dbReference>
<proteinExistence type="predicted"/>
<organism evidence="9 10">
    <name type="scientific">Solilutibacter silvestris</name>
    <dbReference type="NCBI Taxonomy" id="1645665"/>
    <lineage>
        <taxon>Bacteria</taxon>
        <taxon>Pseudomonadati</taxon>
        <taxon>Pseudomonadota</taxon>
        <taxon>Gammaproteobacteria</taxon>
        <taxon>Lysobacterales</taxon>
        <taxon>Lysobacteraceae</taxon>
        <taxon>Solilutibacter</taxon>
    </lineage>
</organism>
<dbReference type="Pfam" id="PF00072">
    <property type="entry name" value="Response_reg"/>
    <property type="match status" value="1"/>
</dbReference>
<keyword evidence="10" id="KW-1185">Reference proteome</keyword>
<keyword evidence="4" id="KW-0238">DNA-binding</keyword>
<dbReference type="InterPro" id="IPR003593">
    <property type="entry name" value="AAA+_ATPase"/>
</dbReference>
<evidence type="ECO:0000259" key="8">
    <source>
        <dbReference type="PROSITE" id="PS50110"/>
    </source>
</evidence>
<feature type="domain" description="Response regulatory" evidence="8">
    <location>
        <begin position="12"/>
        <end position="131"/>
    </location>
</feature>
<keyword evidence="3" id="KW-0805">Transcription regulation</keyword>
<evidence type="ECO:0000313" key="10">
    <source>
        <dbReference type="Proteomes" id="UP000236220"/>
    </source>
</evidence>
<keyword evidence="1" id="KW-0547">Nucleotide-binding</keyword>
<dbReference type="GO" id="GO:0000160">
    <property type="term" value="P:phosphorelay signal transduction system"/>
    <property type="evidence" value="ECO:0007669"/>
    <property type="project" value="InterPro"/>
</dbReference>
<dbReference type="InterPro" id="IPR002197">
    <property type="entry name" value="HTH_Fis"/>
</dbReference>
<dbReference type="PROSITE" id="PS00688">
    <property type="entry name" value="SIGMA54_INTERACT_3"/>
    <property type="match status" value="1"/>
</dbReference>
<dbReference type="RefSeq" id="WP_103073982.1">
    <property type="nucleotide sequence ID" value="NZ_NPZB01000001.1"/>
</dbReference>
<feature type="domain" description="Sigma-54 factor interaction" evidence="7">
    <location>
        <begin position="158"/>
        <end position="387"/>
    </location>
</feature>
<dbReference type="Gene3D" id="1.10.10.60">
    <property type="entry name" value="Homeodomain-like"/>
    <property type="match status" value="1"/>
</dbReference>
<dbReference type="InterPro" id="IPR027417">
    <property type="entry name" value="P-loop_NTPase"/>
</dbReference>
<keyword evidence="6" id="KW-0597">Phosphoprotein</keyword>
<evidence type="ECO:0000256" key="6">
    <source>
        <dbReference type="PROSITE-ProRule" id="PRU00169"/>
    </source>
</evidence>
<feature type="modified residue" description="4-aspartylphosphate" evidence="6">
    <location>
        <position position="61"/>
    </location>
</feature>
<accession>A0A2K1Q1E3</accession>
<keyword evidence="2" id="KW-0067">ATP-binding</keyword>
<dbReference type="PROSITE" id="PS00676">
    <property type="entry name" value="SIGMA54_INTERACT_2"/>
    <property type="match status" value="1"/>
</dbReference>
<dbReference type="SMART" id="SM00448">
    <property type="entry name" value="REC"/>
    <property type="match status" value="1"/>
</dbReference>
<evidence type="ECO:0000256" key="3">
    <source>
        <dbReference type="ARBA" id="ARBA00023015"/>
    </source>
</evidence>
<dbReference type="InterPro" id="IPR025943">
    <property type="entry name" value="Sigma_54_int_dom_ATP-bd_2"/>
</dbReference>
<evidence type="ECO:0000256" key="2">
    <source>
        <dbReference type="ARBA" id="ARBA00022840"/>
    </source>
</evidence>
<dbReference type="Gene3D" id="1.10.8.60">
    <property type="match status" value="1"/>
</dbReference>
<dbReference type="InterPro" id="IPR001789">
    <property type="entry name" value="Sig_transdc_resp-reg_receiver"/>
</dbReference>
<dbReference type="Pfam" id="PF02954">
    <property type="entry name" value="HTH_8"/>
    <property type="match status" value="1"/>
</dbReference>
<dbReference type="PROSITE" id="PS50110">
    <property type="entry name" value="RESPONSE_REGULATORY"/>
    <property type="match status" value="1"/>
</dbReference>
<dbReference type="SMART" id="SM00382">
    <property type="entry name" value="AAA"/>
    <property type="match status" value="1"/>
</dbReference>
<dbReference type="PROSITE" id="PS50045">
    <property type="entry name" value="SIGMA54_INTERACT_4"/>
    <property type="match status" value="1"/>
</dbReference>
<evidence type="ECO:0000313" key="9">
    <source>
        <dbReference type="EMBL" id="PNS08852.1"/>
    </source>
</evidence>
<dbReference type="Gene3D" id="3.40.50.2300">
    <property type="match status" value="1"/>
</dbReference>
<evidence type="ECO:0000256" key="4">
    <source>
        <dbReference type="ARBA" id="ARBA00023125"/>
    </source>
</evidence>
<reference evidence="9 10" key="1">
    <citation type="submission" date="2017-08" db="EMBL/GenBank/DDBJ databases">
        <title>Lysobacter sylvestris genome.</title>
        <authorList>
            <person name="Zhang D.-C."/>
            <person name="Albuquerque L."/>
            <person name="Franca L."/>
            <person name="Froufe H.J.C."/>
            <person name="Barroso C."/>
            <person name="Egas C."/>
            <person name="Da Costa M."/>
            <person name="Margesin R."/>
        </authorList>
    </citation>
    <scope>NUCLEOTIDE SEQUENCE [LARGE SCALE GENOMIC DNA]</scope>
    <source>
        <strain evidence="9 10">AM20-91</strain>
    </source>
</reference>
<dbReference type="SUPFAM" id="SSF52172">
    <property type="entry name" value="CheY-like"/>
    <property type="match status" value="1"/>
</dbReference>
<dbReference type="InterPro" id="IPR002078">
    <property type="entry name" value="Sigma_54_int"/>
</dbReference>
<dbReference type="GO" id="GO:0006355">
    <property type="term" value="P:regulation of DNA-templated transcription"/>
    <property type="evidence" value="ECO:0007669"/>
    <property type="project" value="InterPro"/>
</dbReference>